<dbReference type="Pfam" id="PF03816">
    <property type="entry name" value="LytR_cpsA_psr"/>
    <property type="match status" value="1"/>
</dbReference>
<name>A0A385TIE5_PAELA</name>
<dbReference type="KEGG" id="plw:D5F53_03345"/>
<gene>
    <name evidence="3" type="ORF">D5F53_03345</name>
</gene>
<dbReference type="Gene3D" id="3.40.630.190">
    <property type="entry name" value="LCP protein"/>
    <property type="match status" value="1"/>
</dbReference>
<evidence type="ECO:0000256" key="1">
    <source>
        <dbReference type="ARBA" id="ARBA00006068"/>
    </source>
</evidence>
<dbReference type="RefSeq" id="WP_119846532.1">
    <property type="nucleotide sequence ID" value="NZ_CP032412.1"/>
</dbReference>
<evidence type="ECO:0000313" key="4">
    <source>
        <dbReference type="Proteomes" id="UP000266552"/>
    </source>
</evidence>
<dbReference type="NCBIfam" id="TIGR00350">
    <property type="entry name" value="lytR_cpsA_psr"/>
    <property type="match status" value="1"/>
</dbReference>
<dbReference type="PANTHER" id="PTHR33392:SF6">
    <property type="entry name" value="POLYISOPRENYL-TEICHOIC ACID--PEPTIDOGLYCAN TEICHOIC ACID TRANSFERASE TAGU"/>
    <property type="match status" value="1"/>
</dbReference>
<sequence length="310" mass="35521">MKMKRKWILWLLAFLILLPSAYLLYTYQSIKSTADQIYEERKPSPVLPTFVQDRKAIQIGDNNKNIKEADPFTVLVLGVDQRPYDRGRSDVMILMAVNPLKGSVLLFNIPRDTRTDIVGHGTVDKINHAYAFGGVEMSVSSVENFLQFPIDYYIKVDMEGFSSIVDSLGGVTVNNGMRFEYAGYNFDQGVLDLNGEEALAFSRMRFEDPKGDLGRNTRQREVLKGILHKLLRVTTVFKLESLLDNIGNSVRTDISFEEMKVFVTEYRQKLKTVEQVEIAGHGQKINGIWYYIVDEKEREDITSTLKTYME</sequence>
<evidence type="ECO:0000313" key="3">
    <source>
        <dbReference type="EMBL" id="AYB42372.1"/>
    </source>
</evidence>
<comment type="similarity">
    <text evidence="1">Belongs to the LytR/CpsA/Psr (LCP) family.</text>
</comment>
<dbReference type="Proteomes" id="UP000266552">
    <property type="component" value="Chromosome"/>
</dbReference>
<dbReference type="PANTHER" id="PTHR33392">
    <property type="entry name" value="POLYISOPRENYL-TEICHOIC ACID--PEPTIDOGLYCAN TEICHOIC ACID TRANSFERASE TAGU"/>
    <property type="match status" value="1"/>
</dbReference>
<evidence type="ECO:0000259" key="2">
    <source>
        <dbReference type="Pfam" id="PF03816"/>
    </source>
</evidence>
<dbReference type="InterPro" id="IPR004474">
    <property type="entry name" value="LytR_CpsA_psr"/>
</dbReference>
<proteinExistence type="inferred from homology"/>
<keyword evidence="4" id="KW-1185">Reference proteome</keyword>
<feature type="domain" description="Cell envelope-related transcriptional attenuator" evidence="2">
    <location>
        <begin position="88"/>
        <end position="230"/>
    </location>
</feature>
<reference evidence="3 4" key="1">
    <citation type="submission" date="2018-09" db="EMBL/GenBank/DDBJ databases">
        <title>Genome Sequence of Paenibacillus lautus Strain E7593-69, Azo Dye-Degrading Bacteria, Isolated from Commercial Tattoo Inks.</title>
        <authorList>
            <person name="Nho S.W."/>
            <person name="Kim S.-J."/>
            <person name="Kweon O."/>
            <person name="Cerniglia C.E."/>
        </authorList>
    </citation>
    <scope>NUCLEOTIDE SEQUENCE [LARGE SCALE GENOMIC DNA]</scope>
    <source>
        <strain evidence="3 4">E7593-69</strain>
    </source>
</reference>
<dbReference type="AlphaFoldDB" id="A0A385TIE5"/>
<dbReference type="EMBL" id="CP032412">
    <property type="protein sequence ID" value="AYB42372.1"/>
    <property type="molecule type" value="Genomic_DNA"/>
</dbReference>
<accession>A0A385TIE5</accession>
<dbReference type="InterPro" id="IPR050922">
    <property type="entry name" value="LytR/CpsA/Psr_CW_biosynth"/>
</dbReference>
<protein>
    <recommendedName>
        <fullName evidence="2">Cell envelope-related transcriptional attenuator domain-containing protein</fullName>
    </recommendedName>
</protein>
<organism evidence="3 4">
    <name type="scientific">Paenibacillus lautus</name>
    <name type="common">Bacillus lautus</name>
    <dbReference type="NCBI Taxonomy" id="1401"/>
    <lineage>
        <taxon>Bacteria</taxon>
        <taxon>Bacillati</taxon>
        <taxon>Bacillota</taxon>
        <taxon>Bacilli</taxon>
        <taxon>Bacillales</taxon>
        <taxon>Paenibacillaceae</taxon>
        <taxon>Paenibacillus</taxon>
    </lineage>
</organism>